<organism evidence="4 5">
    <name type="scientific">Labeo rohita</name>
    <name type="common">Indian major carp</name>
    <name type="synonym">Cyprinus rohita</name>
    <dbReference type="NCBI Taxonomy" id="84645"/>
    <lineage>
        <taxon>Eukaryota</taxon>
        <taxon>Metazoa</taxon>
        <taxon>Chordata</taxon>
        <taxon>Craniata</taxon>
        <taxon>Vertebrata</taxon>
        <taxon>Euteleostomi</taxon>
        <taxon>Actinopterygii</taxon>
        <taxon>Neopterygii</taxon>
        <taxon>Teleostei</taxon>
        <taxon>Ostariophysi</taxon>
        <taxon>Cypriniformes</taxon>
        <taxon>Cyprinidae</taxon>
        <taxon>Labeoninae</taxon>
        <taxon>Labeonini</taxon>
        <taxon>Labeo</taxon>
    </lineage>
</organism>
<dbReference type="Gene3D" id="3.10.100.10">
    <property type="entry name" value="Mannose-Binding Protein A, subunit A"/>
    <property type="match status" value="1"/>
</dbReference>
<dbReference type="InterPro" id="IPR016187">
    <property type="entry name" value="CTDL_fold"/>
</dbReference>
<evidence type="ECO:0000313" key="4">
    <source>
        <dbReference type="EMBL" id="RXN13382.1"/>
    </source>
</evidence>
<gene>
    <name evidence="4" type="ORF">ROHU_009754</name>
</gene>
<proteinExistence type="predicted"/>
<evidence type="ECO:0000256" key="2">
    <source>
        <dbReference type="SAM" id="MobiDB-lite"/>
    </source>
</evidence>
<keyword evidence="1" id="KW-0430">Lectin</keyword>
<dbReference type="GO" id="GO:0030246">
    <property type="term" value="F:carbohydrate binding"/>
    <property type="evidence" value="ECO:0007669"/>
    <property type="project" value="UniProtKB-KW"/>
</dbReference>
<keyword evidence="5" id="KW-1185">Reference proteome</keyword>
<accession>A0A498M1F8</accession>
<feature type="region of interest" description="Disordered" evidence="2">
    <location>
        <begin position="82"/>
        <end position="129"/>
    </location>
</feature>
<dbReference type="AlphaFoldDB" id="A0A498M1F8"/>
<dbReference type="PANTHER" id="PTHR22803">
    <property type="entry name" value="MANNOSE, PHOSPHOLIPASE, LECTIN RECEPTOR RELATED"/>
    <property type="match status" value="1"/>
</dbReference>
<evidence type="ECO:0000313" key="5">
    <source>
        <dbReference type="Proteomes" id="UP000290572"/>
    </source>
</evidence>
<dbReference type="SMART" id="SM00034">
    <property type="entry name" value="CLECT"/>
    <property type="match status" value="1"/>
</dbReference>
<dbReference type="EMBL" id="QBIY01012987">
    <property type="protein sequence ID" value="RXN13382.1"/>
    <property type="molecule type" value="Genomic_DNA"/>
</dbReference>
<feature type="domain" description="C-type lectin" evidence="3">
    <location>
        <begin position="21"/>
        <end position="87"/>
    </location>
</feature>
<evidence type="ECO:0000256" key="1">
    <source>
        <dbReference type="ARBA" id="ARBA00022734"/>
    </source>
</evidence>
<dbReference type="PROSITE" id="PS50041">
    <property type="entry name" value="C_TYPE_LECTIN_2"/>
    <property type="match status" value="1"/>
</dbReference>
<evidence type="ECO:0000259" key="3">
    <source>
        <dbReference type="PROSITE" id="PS50041"/>
    </source>
</evidence>
<comment type="caution">
    <text evidence="4">The sequence shown here is derived from an EMBL/GenBank/DDBJ whole genome shotgun (WGS) entry which is preliminary data.</text>
</comment>
<dbReference type="InterPro" id="IPR016186">
    <property type="entry name" value="C-type_lectin-like/link_sf"/>
</dbReference>
<dbReference type="Pfam" id="PF00059">
    <property type="entry name" value="Lectin_C"/>
    <property type="match status" value="1"/>
</dbReference>
<dbReference type="STRING" id="84645.A0A498M1F8"/>
<dbReference type="SUPFAM" id="SSF56436">
    <property type="entry name" value="C-type lectin-like"/>
    <property type="match status" value="1"/>
</dbReference>
<dbReference type="Proteomes" id="UP000290572">
    <property type="component" value="Unassembled WGS sequence"/>
</dbReference>
<sequence>MEARVTSLSGELKKEASTDGWLFMSNEEKSWSDSRQYCKDHGADLVIINSEEKQTFISSFTKEKLWIGLSDIQQEGRMKWVDNSPLNRGSEPEQHGGPGPSRSEERRQAQKASVAIRAPPSPAGGSRRKHVVAASIVDESVADVPVVTESKNLTMAEVVAGAFADKEVYRLRKIVSKIKKQSLKDGKQDMV</sequence>
<dbReference type="InterPro" id="IPR001304">
    <property type="entry name" value="C-type_lectin-like"/>
</dbReference>
<protein>
    <submittedName>
        <fullName evidence="4">CD209 antigen-like protein</fullName>
    </submittedName>
</protein>
<dbReference type="CDD" id="cd03590">
    <property type="entry name" value="CLECT_DC-SIGN_like"/>
    <property type="match status" value="1"/>
</dbReference>
<dbReference type="InterPro" id="IPR033989">
    <property type="entry name" value="CD209-like_CTLD"/>
</dbReference>
<reference evidence="4 5" key="1">
    <citation type="submission" date="2018-03" db="EMBL/GenBank/DDBJ databases">
        <title>Draft genome sequence of Rohu Carp (Labeo rohita).</title>
        <authorList>
            <person name="Das P."/>
            <person name="Kushwaha B."/>
            <person name="Joshi C.G."/>
            <person name="Kumar D."/>
            <person name="Nagpure N.S."/>
            <person name="Sahoo L."/>
            <person name="Das S.P."/>
            <person name="Bit A."/>
            <person name="Patnaik S."/>
            <person name="Meher P.K."/>
            <person name="Jayasankar P."/>
            <person name="Koringa P.G."/>
            <person name="Patel N.V."/>
            <person name="Hinsu A.T."/>
            <person name="Kumar R."/>
            <person name="Pandey M."/>
            <person name="Agarwal S."/>
            <person name="Srivastava S."/>
            <person name="Singh M."/>
            <person name="Iquebal M.A."/>
            <person name="Jaiswal S."/>
            <person name="Angadi U.B."/>
            <person name="Kumar N."/>
            <person name="Raza M."/>
            <person name="Shah T.M."/>
            <person name="Rai A."/>
            <person name="Jena J.K."/>
        </authorList>
    </citation>
    <scope>NUCLEOTIDE SEQUENCE [LARGE SCALE GENOMIC DNA]</scope>
    <source>
        <strain evidence="4">DASCIFA01</strain>
        <tissue evidence="4">Testis</tissue>
    </source>
</reference>
<name>A0A498M1F8_LABRO</name>
<dbReference type="InterPro" id="IPR050111">
    <property type="entry name" value="C-type_lectin/snaclec_domain"/>
</dbReference>